<feature type="compositionally biased region" description="Low complexity" evidence="1">
    <location>
        <begin position="64"/>
        <end position="79"/>
    </location>
</feature>
<evidence type="ECO:0000313" key="2">
    <source>
        <dbReference type="EMBL" id="KOB73562.1"/>
    </source>
</evidence>
<evidence type="ECO:0000313" key="3">
    <source>
        <dbReference type="Proteomes" id="UP000037510"/>
    </source>
</evidence>
<comment type="caution">
    <text evidence="2">The sequence shown here is derived from an EMBL/GenBank/DDBJ whole genome shotgun (WGS) entry which is preliminary data.</text>
</comment>
<name>A0A0L7LDK6_OPEBR</name>
<dbReference type="EMBL" id="JTDY01001550">
    <property type="protein sequence ID" value="KOB73562.1"/>
    <property type="molecule type" value="Genomic_DNA"/>
</dbReference>
<sequence>MKPEADRAQVNAAEPSSEAPPSSTEGKKLVAGGVRPFRSNTDLLETLKKRRQQVAEAKTRHSNSEPSAASEAAVESAKSNYNNKKRAGFTNAPPKEITNEEVPAPSKPSRGRFGRPATKSIQPEVGEEPAAAGNVPAARNGRTFARRGSN</sequence>
<keyword evidence="3" id="KW-1185">Reference proteome</keyword>
<evidence type="ECO:0000256" key="1">
    <source>
        <dbReference type="SAM" id="MobiDB-lite"/>
    </source>
</evidence>
<protein>
    <submittedName>
        <fullName evidence="2">Uncharacterized protein</fullName>
    </submittedName>
</protein>
<feature type="region of interest" description="Disordered" evidence="1">
    <location>
        <begin position="1"/>
        <end position="150"/>
    </location>
</feature>
<feature type="compositionally biased region" description="Low complexity" evidence="1">
    <location>
        <begin position="12"/>
        <end position="24"/>
    </location>
</feature>
<dbReference type="AlphaFoldDB" id="A0A0L7LDK6"/>
<organism evidence="2 3">
    <name type="scientific">Operophtera brumata</name>
    <name type="common">Winter moth</name>
    <name type="synonym">Phalaena brumata</name>
    <dbReference type="NCBI Taxonomy" id="104452"/>
    <lineage>
        <taxon>Eukaryota</taxon>
        <taxon>Metazoa</taxon>
        <taxon>Ecdysozoa</taxon>
        <taxon>Arthropoda</taxon>
        <taxon>Hexapoda</taxon>
        <taxon>Insecta</taxon>
        <taxon>Pterygota</taxon>
        <taxon>Neoptera</taxon>
        <taxon>Endopterygota</taxon>
        <taxon>Lepidoptera</taxon>
        <taxon>Glossata</taxon>
        <taxon>Ditrysia</taxon>
        <taxon>Geometroidea</taxon>
        <taxon>Geometridae</taxon>
        <taxon>Larentiinae</taxon>
        <taxon>Operophtera</taxon>
    </lineage>
</organism>
<reference evidence="2 3" key="1">
    <citation type="journal article" date="2015" name="Genome Biol. Evol.">
        <title>The genome of winter moth (Operophtera brumata) provides a genomic perspective on sexual dimorphism and phenology.</title>
        <authorList>
            <person name="Derks M.F."/>
            <person name="Smit S."/>
            <person name="Salis L."/>
            <person name="Schijlen E."/>
            <person name="Bossers A."/>
            <person name="Mateman C."/>
            <person name="Pijl A.S."/>
            <person name="de Ridder D."/>
            <person name="Groenen M.A."/>
            <person name="Visser M.E."/>
            <person name="Megens H.J."/>
        </authorList>
    </citation>
    <scope>NUCLEOTIDE SEQUENCE [LARGE SCALE GENOMIC DNA]</scope>
    <source>
        <strain evidence="2">WM2013NL</strain>
        <tissue evidence="2">Head and thorax</tissue>
    </source>
</reference>
<gene>
    <name evidence="2" type="ORF">OBRU01_09698</name>
</gene>
<accession>A0A0L7LDK6</accession>
<proteinExistence type="predicted"/>
<dbReference type="Proteomes" id="UP000037510">
    <property type="component" value="Unassembled WGS sequence"/>
</dbReference>